<organism evidence="1 2">
    <name type="scientific">Funneliformis caledonium</name>
    <dbReference type="NCBI Taxonomy" id="1117310"/>
    <lineage>
        <taxon>Eukaryota</taxon>
        <taxon>Fungi</taxon>
        <taxon>Fungi incertae sedis</taxon>
        <taxon>Mucoromycota</taxon>
        <taxon>Glomeromycotina</taxon>
        <taxon>Glomeromycetes</taxon>
        <taxon>Glomerales</taxon>
        <taxon>Glomeraceae</taxon>
        <taxon>Funneliformis</taxon>
    </lineage>
</organism>
<dbReference type="AlphaFoldDB" id="A0A9N9HIG2"/>
<protein>
    <submittedName>
        <fullName evidence="1">8446_t:CDS:1</fullName>
    </submittedName>
</protein>
<proteinExistence type="predicted"/>
<reference evidence="1" key="1">
    <citation type="submission" date="2021-06" db="EMBL/GenBank/DDBJ databases">
        <authorList>
            <person name="Kallberg Y."/>
            <person name="Tangrot J."/>
            <person name="Rosling A."/>
        </authorList>
    </citation>
    <scope>NUCLEOTIDE SEQUENCE</scope>
    <source>
        <strain evidence="1">UK204</strain>
    </source>
</reference>
<accession>A0A9N9HIG2</accession>
<gene>
    <name evidence="1" type="ORF">FCALED_LOCUS13130</name>
</gene>
<dbReference type="OrthoDB" id="2367191at2759"/>
<dbReference type="Gene3D" id="3.80.10.10">
    <property type="entry name" value="Ribonuclease Inhibitor"/>
    <property type="match status" value="1"/>
</dbReference>
<comment type="caution">
    <text evidence="1">The sequence shown here is derived from an EMBL/GenBank/DDBJ whole genome shotgun (WGS) entry which is preliminary data.</text>
</comment>
<evidence type="ECO:0000313" key="2">
    <source>
        <dbReference type="Proteomes" id="UP000789570"/>
    </source>
</evidence>
<sequence length="383" mass="44112">MDSRLSVDCLDEIFEYLENEKATLYSCLLVNRLWHKSSVRILWRNIWSVPISYPNRRRWVSSSKILRTLIDCLPHESKVLLSEKGIYSTSKLPLVNYVSFCKVLSIHEVDQIIQRNLCPTKRELVLQEILKMFMKQITSLKELDYKITSSEIPVGFTSFPGAIDRLSDLSRLICSSNFCSEFFRKLSGICHNIKSLTVEIGTTISDGLNDLITQSKLNQLTLITSFSSSSLSYIIPSLTKLSNTLIKLEIIGISFYDFDHLQHFNFSQLRILTFEREFLYLNTFLENNGKNLIDLSIGYSDSPLAIAKFCPNLKSLVIAMMNAESLKAILNSCQQIESIEIWCNDFLGEKECVGILRKLLPKNFRKLKLAKSVLYHNQFLKWK</sequence>
<keyword evidence="2" id="KW-1185">Reference proteome</keyword>
<dbReference type="Proteomes" id="UP000789570">
    <property type="component" value="Unassembled WGS sequence"/>
</dbReference>
<dbReference type="SUPFAM" id="SSF52047">
    <property type="entry name" value="RNI-like"/>
    <property type="match status" value="1"/>
</dbReference>
<evidence type="ECO:0000313" key="1">
    <source>
        <dbReference type="EMBL" id="CAG8694282.1"/>
    </source>
</evidence>
<dbReference type="EMBL" id="CAJVPQ010007216">
    <property type="protein sequence ID" value="CAG8694282.1"/>
    <property type="molecule type" value="Genomic_DNA"/>
</dbReference>
<dbReference type="InterPro" id="IPR032675">
    <property type="entry name" value="LRR_dom_sf"/>
</dbReference>
<name>A0A9N9HIG2_9GLOM</name>